<proteinExistence type="predicted"/>
<evidence type="ECO:0000313" key="1">
    <source>
        <dbReference type="EMBL" id="ADC49521.1"/>
    </source>
</evidence>
<accession>D3FPW1</accession>
<dbReference type="AlphaFoldDB" id="D3FPW1"/>
<gene>
    <name evidence="1" type="ordered locus">BpOF4_07315</name>
</gene>
<dbReference type="KEGG" id="bpf:BpOF4_07315"/>
<sequence>MAIIDIRSDNSKGVKIVSITAGQTRISLKFLVRVFLLNTR</sequence>
<organism evidence="1 2">
    <name type="scientific">Alkalihalophilus pseudofirmus (strain ATCC BAA-2126 / JCM 17055 / OF4)</name>
    <name type="common">Bacillus pseudofirmus</name>
    <dbReference type="NCBI Taxonomy" id="398511"/>
    <lineage>
        <taxon>Bacteria</taxon>
        <taxon>Bacillati</taxon>
        <taxon>Bacillota</taxon>
        <taxon>Bacilli</taxon>
        <taxon>Bacillales</taxon>
        <taxon>Bacillaceae</taxon>
        <taxon>Alkalihalophilus</taxon>
    </lineage>
</organism>
<dbReference type="EMBL" id="CP001878">
    <property type="protein sequence ID" value="ADC49521.1"/>
    <property type="molecule type" value="Genomic_DNA"/>
</dbReference>
<evidence type="ECO:0000313" key="2">
    <source>
        <dbReference type="Proteomes" id="UP000001544"/>
    </source>
</evidence>
<name>D3FPW1_ALKPO</name>
<keyword evidence="2" id="KW-1185">Reference proteome</keyword>
<dbReference type="HOGENOM" id="CLU_3285137_0_0_9"/>
<dbReference type="Proteomes" id="UP000001544">
    <property type="component" value="Chromosome"/>
</dbReference>
<protein>
    <submittedName>
        <fullName evidence="1">Uncharacterized protein</fullName>
    </submittedName>
</protein>
<reference evidence="1 2" key="1">
    <citation type="journal article" date="2011" name="Environ. Microbiol.">
        <title>Genome of alkaliphilic Bacillus pseudofirmus OF4 reveals adaptations that support the ability to grow in an external pH range from 7.5 to 11.4.</title>
        <authorList>
            <person name="Janto B."/>
            <person name="Ahmed A."/>
            <person name="Ito M."/>
            <person name="Liu J."/>
            <person name="Hicks D.B."/>
            <person name="Pagni S."/>
            <person name="Fackelmayer O.J."/>
            <person name="Smith T.A."/>
            <person name="Earl J."/>
            <person name="Elbourne L.D."/>
            <person name="Hassan K."/>
            <person name="Paulsen I.T."/>
            <person name="Kolsto A.B."/>
            <person name="Tourasse N.J."/>
            <person name="Ehrlich G.D."/>
            <person name="Boissy R."/>
            <person name="Ivey D.M."/>
            <person name="Li G."/>
            <person name="Xue Y."/>
            <person name="Ma Y."/>
            <person name="Hu F.Z."/>
            <person name="Krulwich T.A."/>
        </authorList>
    </citation>
    <scope>NUCLEOTIDE SEQUENCE [LARGE SCALE GENOMIC DNA]</scope>
    <source>
        <strain evidence="2">ATCC BAA-2126 / JCM 17055 / OF4</strain>
    </source>
</reference>